<dbReference type="PANTHER" id="PTHR40661:SF1">
    <property type="entry name" value="HTH CRO_C1-TYPE DOMAIN-CONTAINING PROTEIN"/>
    <property type="match status" value="1"/>
</dbReference>
<accession>A0ABT0IRW2</accession>
<name>A0ABT0IRW2_9HYPH</name>
<evidence type="ECO:0000256" key="2">
    <source>
        <dbReference type="ARBA" id="ARBA00023125"/>
    </source>
</evidence>
<evidence type="ECO:0000256" key="3">
    <source>
        <dbReference type="ARBA" id="ARBA00023163"/>
    </source>
</evidence>
<feature type="domain" description="Peptidase S24/S26A/S26B/S26C" evidence="4">
    <location>
        <begin position="155"/>
        <end position="250"/>
    </location>
</feature>
<keyword evidence="1" id="KW-0805">Transcription regulation</keyword>
<dbReference type="PANTHER" id="PTHR40661">
    <property type="match status" value="1"/>
</dbReference>
<dbReference type="InterPro" id="IPR015927">
    <property type="entry name" value="Peptidase_S24_S26A/B/C"/>
</dbReference>
<dbReference type="CDD" id="cd06529">
    <property type="entry name" value="S24_LexA-like"/>
    <property type="match status" value="1"/>
</dbReference>
<evidence type="ECO:0000256" key="1">
    <source>
        <dbReference type="ARBA" id="ARBA00023015"/>
    </source>
</evidence>
<evidence type="ECO:0000313" key="6">
    <source>
        <dbReference type="Proteomes" id="UP001202827"/>
    </source>
</evidence>
<dbReference type="Gene3D" id="2.10.109.10">
    <property type="entry name" value="Umud Fragment, subunit A"/>
    <property type="match status" value="1"/>
</dbReference>
<dbReference type="Proteomes" id="UP001202827">
    <property type="component" value="Unassembled WGS sequence"/>
</dbReference>
<dbReference type="RefSeq" id="WP_248683211.1">
    <property type="nucleotide sequence ID" value="NZ_JALPRY010000012.1"/>
</dbReference>
<dbReference type="InterPro" id="IPR039418">
    <property type="entry name" value="LexA-like"/>
</dbReference>
<organism evidence="5 6">
    <name type="scientific">Neorhizobium turbinariae</name>
    <dbReference type="NCBI Taxonomy" id="2937795"/>
    <lineage>
        <taxon>Bacteria</taxon>
        <taxon>Pseudomonadati</taxon>
        <taxon>Pseudomonadota</taxon>
        <taxon>Alphaproteobacteria</taxon>
        <taxon>Hyphomicrobiales</taxon>
        <taxon>Rhizobiaceae</taxon>
        <taxon>Rhizobium/Agrobacterium group</taxon>
        <taxon>Neorhizobium</taxon>
    </lineage>
</organism>
<evidence type="ECO:0000259" key="4">
    <source>
        <dbReference type="Pfam" id="PF00717"/>
    </source>
</evidence>
<dbReference type="EMBL" id="JALPRY010000012">
    <property type="protein sequence ID" value="MCK8780605.1"/>
    <property type="molecule type" value="Genomic_DNA"/>
</dbReference>
<dbReference type="Pfam" id="PF00717">
    <property type="entry name" value="Peptidase_S24"/>
    <property type="match status" value="1"/>
</dbReference>
<keyword evidence="2" id="KW-0238">DNA-binding</keyword>
<dbReference type="SUPFAM" id="SSF51306">
    <property type="entry name" value="LexA/Signal peptidase"/>
    <property type="match status" value="1"/>
</dbReference>
<keyword evidence="3" id="KW-0804">Transcription</keyword>
<proteinExistence type="predicted"/>
<gene>
    <name evidence="5" type="ORF">M0654_11490</name>
</gene>
<sequence length="256" mass="28738">MKLEEDVAEAITKRLEKFSRKWRELSEQRRDIAAKMVILCEMAGGRDKAAAALDVSDNTIDNYRHGSREPKHRVLATLLEHVDLPLSALTSRWIFEGQDLRFLDADGTISDEPRPAARYDDPPVAYVPGYDDVARPQGFAEPDELTTSALFPWYRSQLSLEPKQVLPVIAPDAAMEPAIPKGSPVFVDIGDRELTDGAVYVVDLEENRFIRRVRRMDNGSVELLAEKAEAYPPKRIKKAGVARLQVVGRVRFPDVG</sequence>
<reference evidence="5 6" key="1">
    <citation type="submission" date="2022-04" db="EMBL/GenBank/DDBJ databases">
        <title>Rhizobium coralii sp. nov., isolated from coral Turbinaria peltata.</title>
        <authorList>
            <person name="Sun H."/>
        </authorList>
    </citation>
    <scope>NUCLEOTIDE SEQUENCE [LARGE SCALE GENOMIC DNA]</scope>
    <source>
        <strain evidence="5 6">NTR19</strain>
    </source>
</reference>
<keyword evidence="6" id="KW-1185">Reference proteome</keyword>
<protein>
    <submittedName>
        <fullName evidence="5">S24 family peptidase</fullName>
    </submittedName>
</protein>
<evidence type="ECO:0000313" key="5">
    <source>
        <dbReference type="EMBL" id="MCK8780605.1"/>
    </source>
</evidence>
<comment type="caution">
    <text evidence="5">The sequence shown here is derived from an EMBL/GenBank/DDBJ whole genome shotgun (WGS) entry which is preliminary data.</text>
</comment>
<dbReference type="InterPro" id="IPR036286">
    <property type="entry name" value="LexA/Signal_pep-like_sf"/>
</dbReference>